<feature type="transmembrane region" description="Helical" evidence="7">
    <location>
        <begin position="135"/>
        <end position="155"/>
    </location>
</feature>
<keyword evidence="4 7" id="KW-0812">Transmembrane</keyword>
<feature type="transmembrane region" description="Helical" evidence="7">
    <location>
        <begin position="193"/>
        <end position="215"/>
    </location>
</feature>
<evidence type="ECO:0000256" key="1">
    <source>
        <dbReference type="ARBA" id="ARBA00004651"/>
    </source>
</evidence>
<feature type="transmembrane region" description="Helical" evidence="7">
    <location>
        <begin position="320"/>
        <end position="344"/>
    </location>
</feature>
<evidence type="ECO:0000313" key="9">
    <source>
        <dbReference type="EMBL" id="KGD62043.1"/>
    </source>
</evidence>
<evidence type="ECO:0000256" key="7">
    <source>
        <dbReference type="RuleBase" id="RU363032"/>
    </source>
</evidence>
<keyword evidence="2 7" id="KW-0813">Transport</keyword>
<protein>
    <submittedName>
        <fullName evidence="9">Fe-ABC transporter permease</fullName>
    </submittedName>
</protein>
<dbReference type="Proteomes" id="UP000029443">
    <property type="component" value="Unassembled WGS sequence"/>
</dbReference>
<evidence type="ECO:0000256" key="5">
    <source>
        <dbReference type="ARBA" id="ARBA00022989"/>
    </source>
</evidence>
<feature type="domain" description="ABC transmembrane type-1" evidence="8">
    <location>
        <begin position="52"/>
        <end position="252"/>
    </location>
</feature>
<feature type="transmembrane region" description="Helical" evidence="7">
    <location>
        <begin position="356"/>
        <end position="380"/>
    </location>
</feature>
<feature type="transmembrane region" description="Helical" evidence="7">
    <location>
        <begin position="502"/>
        <end position="521"/>
    </location>
</feature>
<feature type="transmembrane region" description="Helical" evidence="7">
    <location>
        <begin position="12"/>
        <end position="32"/>
    </location>
</feature>
<feature type="transmembrane region" description="Helical" evidence="7">
    <location>
        <begin position="278"/>
        <end position="300"/>
    </location>
</feature>
<evidence type="ECO:0000259" key="8">
    <source>
        <dbReference type="PROSITE" id="PS50928"/>
    </source>
</evidence>
<gene>
    <name evidence="9" type="ORF">T9A_01252</name>
</gene>
<dbReference type="Gene3D" id="1.10.3720.10">
    <property type="entry name" value="MetI-like"/>
    <property type="match status" value="2"/>
</dbReference>
<feature type="transmembrane region" description="Helical" evidence="7">
    <location>
        <begin position="235"/>
        <end position="253"/>
    </location>
</feature>
<accession>A0ABR4WF89</accession>
<keyword evidence="3" id="KW-1003">Cell membrane</keyword>
<keyword evidence="5 7" id="KW-1133">Transmembrane helix</keyword>
<feature type="transmembrane region" description="Helical" evidence="7">
    <location>
        <begin position="90"/>
        <end position="115"/>
    </location>
</feature>
<comment type="similarity">
    <text evidence="7">Belongs to the binding-protein-dependent transport system permease family.</text>
</comment>
<dbReference type="EMBL" id="ARXU01000003">
    <property type="protein sequence ID" value="KGD62043.1"/>
    <property type="molecule type" value="Genomic_DNA"/>
</dbReference>
<proteinExistence type="inferred from homology"/>
<dbReference type="PANTHER" id="PTHR30183:SF2">
    <property type="entry name" value="IRON UTILIZATION PROTEIN"/>
    <property type="match status" value="1"/>
</dbReference>
<evidence type="ECO:0000313" key="10">
    <source>
        <dbReference type="Proteomes" id="UP000029443"/>
    </source>
</evidence>
<dbReference type="SUPFAM" id="SSF161098">
    <property type="entry name" value="MetI-like"/>
    <property type="match status" value="2"/>
</dbReference>
<feature type="transmembrane region" description="Helical" evidence="7">
    <location>
        <begin position="386"/>
        <end position="409"/>
    </location>
</feature>
<evidence type="ECO:0000256" key="3">
    <source>
        <dbReference type="ARBA" id="ARBA00022475"/>
    </source>
</evidence>
<name>A0ABR4WF89_9GAMM</name>
<dbReference type="PROSITE" id="PS50928">
    <property type="entry name" value="ABC_TM1"/>
    <property type="match status" value="2"/>
</dbReference>
<dbReference type="InterPro" id="IPR035906">
    <property type="entry name" value="MetI-like_sf"/>
</dbReference>
<dbReference type="CDD" id="cd06261">
    <property type="entry name" value="TM_PBP2"/>
    <property type="match status" value="2"/>
</dbReference>
<reference evidence="9 10" key="1">
    <citation type="submission" date="2012-09" db="EMBL/GenBank/DDBJ databases">
        <title>Genome Sequence of alkane-degrading Bacterium Alcanivorax jadensis T9.</title>
        <authorList>
            <person name="Lai Q."/>
            <person name="Shao Z."/>
        </authorList>
    </citation>
    <scope>NUCLEOTIDE SEQUENCE [LARGE SCALE GENOMIC DNA]</scope>
    <source>
        <strain evidence="9 10">T9</strain>
    </source>
</reference>
<organism evidence="9 10">
    <name type="scientific">Alcanivorax jadensis T9</name>
    <dbReference type="NCBI Taxonomy" id="1177181"/>
    <lineage>
        <taxon>Bacteria</taxon>
        <taxon>Pseudomonadati</taxon>
        <taxon>Pseudomonadota</taxon>
        <taxon>Gammaproteobacteria</taxon>
        <taxon>Oceanospirillales</taxon>
        <taxon>Alcanivoracaceae</taxon>
        <taxon>Alcanivorax</taxon>
    </lineage>
</organism>
<dbReference type="Pfam" id="PF00528">
    <property type="entry name" value="BPD_transp_1"/>
    <property type="match status" value="2"/>
</dbReference>
<comment type="caution">
    <text evidence="9">The sequence shown here is derived from an EMBL/GenBank/DDBJ whole genome shotgun (WGS) entry which is preliminary data.</text>
</comment>
<feature type="domain" description="ABC transmembrane type-1" evidence="8">
    <location>
        <begin position="321"/>
        <end position="520"/>
    </location>
</feature>
<evidence type="ECO:0000256" key="4">
    <source>
        <dbReference type="ARBA" id="ARBA00022692"/>
    </source>
</evidence>
<evidence type="ECO:0000256" key="6">
    <source>
        <dbReference type="ARBA" id="ARBA00023136"/>
    </source>
</evidence>
<keyword evidence="6 7" id="KW-0472">Membrane</keyword>
<feature type="transmembrane region" description="Helical" evidence="7">
    <location>
        <begin position="448"/>
        <end position="466"/>
    </location>
</feature>
<dbReference type="InterPro" id="IPR000515">
    <property type="entry name" value="MetI-like"/>
</dbReference>
<dbReference type="PANTHER" id="PTHR30183">
    <property type="entry name" value="MOLYBDENUM TRANSPORT SYSTEM PERMEASE PROTEIN MODB"/>
    <property type="match status" value="1"/>
</dbReference>
<sequence>MRTRGALSASGASVLLLALLVLVPIVVLLAAWQQEQWATWQHLLDTVLWRLVGNTLFLMVGVTAGVLLLGVSLAWCVATLEFPGRRWLQWALLLPMAMPAYVLAFVMVDLLDYAGPIQTFLRQWLPVLPDFSARHPLWVVITLSLVLYPYVYMLARLAFEAQGRAVLEQARILGDTASSAFFRVALPMARPGIAAGLALALMETLADFGAVSIFNFDTFTTAIYKSWYGLFNLQAAAQLASLLLLFVVVALWLERRGRSRARYSEIGGRQTLRSRPRLAWGVTLFAFAVLFLAFLLPVSRLLYWVIDNGLMQVDARFLNLIWRTFLLGTMAAVLVLTLAGWLAWVKRHQPSPSVSVAVRLATLGYALPGSVLAVGIMISFSAVESWLADLGVGIVLVSTLAALLLAYVVRFMAVGFGPVENALQQVRPSLVEAARTLGASSAEVGRRVYVPMMLPGLLTALLLVGIDVMKEMPATLLLRPFGWDTLAVRIYELTAEGEWQRAAAPALTLVLLGLIPVMVLTRRRSARLS</sequence>
<keyword evidence="10" id="KW-1185">Reference proteome</keyword>
<dbReference type="RefSeq" id="WP_035246094.1">
    <property type="nucleotide sequence ID" value="NZ_ARXU01000003.1"/>
</dbReference>
<comment type="subcellular location">
    <subcellularLocation>
        <location evidence="1 7">Cell membrane</location>
        <topology evidence="1 7">Multi-pass membrane protein</topology>
    </subcellularLocation>
</comment>
<feature type="transmembrane region" description="Helical" evidence="7">
    <location>
        <begin position="52"/>
        <end position="78"/>
    </location>
</feature>
<evidence type="ECO:0000256" key="2">
    <source>
        <dbReference type="ARBA" id="ARBA00022448"/>
    </source>
</evidence>